<keyword evidence="10" id="KW-0862">Zinc</keyword>
<dbReference type="Proteomes" id="UP000757890">
    <property type="component" value="Unassembled WGS sequence"/>
</dbReference>
<dbReference type="Gene3D" id="1.10.730.20">
    <property type="match status" value="1"/>
</dbReference>
<dbReference type="EMBL" id="JABZMK010000014">
    <property type="protein sequence ID" value="MBF1129206.1"/>
    <property type="molecule type" value="Genomic_DNA"/>
</dbReference>
<dbReference type="EC" id="6.1.1.5" evidence="10"/>
<keyword evidence="7 10" id="KW-0030">Aminoacyl-tRNA synthetase</keyword>
<dbReference type="InterPro" id="IPR001412">
    <property type="entry name" value="aa-tRNA-synth_I_CS"/>
</dbReference>
<dbReference type="GO" id="GO:0005524">
    <property type="term" value="F:ATP binding"/>
    <property type="evidence" value="ECO:0007669"/>
    <property type="project" value="UniProtKB-UniRule"/>
</dbReference>
<feature type="domain" description="Zinc finger FPG/IleRS-type" evidence="12">
    <location>
        <begin position="917"/>
        <end position="945"/>
    </location>
</feature>
<evidence type="ECO:0000256" key="10">
    <source>
        <dbReference type="HAMAP-Rule" id="MF_02002"/>
    </source>
</evidence>
<keyword evidence="4 10" id="KW-0547">Nucleotide-binding</keyword>
<dbReference type="InterPro" id="IPR002300">
    <property type="entry name" value="aa-tRNA-synth_Ia"/>
</dbReference>
<protein>
    <recommendedName>
        <fullName evidence="10">Isoleucine--tRNA ligase</fullName>
        <ecNumber evidence="10">6.1.1.5</ecNumber>
    </recommendedName>
    <alternativeName>
        <fullName evidence="10">Isoleucyl-tRNA synthetase</fullName>
        <shortName evidence="10">IleRS</shortName>
    </alternativeName>
</protein>
<accession>A0A930B708</accession>
<evidence type="ECO:0000313" key="15">
    <source>
        <dbReference type="Proteomes" id="UP000757890"/>
    </source>
</evidence>
<feature type="domain" description="Methionyl/Valyl/Leucyl/Isoleucyl-tRNA synthetase anticodon-binding" evidence="13">
    <location>
        <begin position="703"/>
        <end position="859"/>
    </location>
</feature>
<dbReference type="CDD" id="cd00818">
    <property type="entry name" value="IleRS_core"/>
    <property type="match status" value="1"/>
</dbReference>
<gene>
    <name evidence="10 14" type="primary">ileS</name>
    <name evidence="14" type="ORF">HXL70_04065</name>
</gene>
<evidence type="ECO:0000313" key="14">
    <source>
        <dbReference type="EMBL" id="MBF1129206.1"/>
    </source>
</evidence>
<keyword evidence="2 10" id="KW-0963">Cytoplasm</keyword>
<feature type="domain" description="Aminoacyl-tRNA synthetase class Ia" evidence="11">
    <location>
        <begin position="27"/>
        <end position="659"/>
    </location>
</feature>
<evidence type="ECO:0000259" key="13">
    <source>
        <dbReference type="Pfam" id="PF08264"/>
    </source>
</evidence>
<feature type="binding site" evidence="10">
    <location>
        <position position="942"/>
    </location>
    <ligand>
        <name>Zn(2+)</name>
        <dbReference type="ChEBI" id="CHEBI:29105"/>
    </ligand>
</feature>
<dbReference type="Gene3D" id="3.40.50.620">
    <property type="entry name" value="HUPs"/>
    <property type="match status" value="2"/>
</dbReference>
<evidence type="ECO:0000256" key="1">
    <source>
        <dbReference type="ARBA" id="ARBA00006887"/>
    </source>
</evidence>
<dbReference type="SUPFAM" id="SSF50677">
    <property type="entry name" value="ValRS/IleRS/LeuRS editing domain"/>
    <property type="match status" value="1"/>
</dbReference>
<dbReference type="InterPro" id="IPR050081">
    <property type="entry name" value="Ile-tRNA_ligase"/>
</dbReference>
<dbReference type="AlphaFoldDB" id="A0A930B708"/>
<dbReference type="Pfam" id="PF06827">
    <property type="entry name" value="zf-FPG_IleRS"/>
    <property type="match status" value="1"/>
</dbReference>
<dbReference type="FunFam" id="1.10.730.20:FF:000001">
    <property type="entry name" value="Isoleucine--tRNA ligase"/>
    <property type="match status" value="1"/>
</dbReference>
<evidence type="ECO:0000256" key="4">
    <source>
        <dbReference type="ARBA" id="ARBA00022741"/>
    </source>
</evidence>
<dbReference type="GO" id="GO:0008270">
    <property type="term" value="F:zinc ion binding"/>
    <property type="evidence" value="ECO:0007669"/>
    <property type="project" value="UniProtKB-UniRule"/>
</dbReference>
<evidence type="ECO:0000256" key="8">
    <source>
        <dbReference type="ARBA" id="ARBA00025217"/>
    </source>
</evidence>
<evidence type="ECO:0000259" key="12">
    <source>
        <dbReference type="Pfam" id="PF06827"/>
    </source>
</evidence>
<keyword evidence="10" id="KW-0479">Metal-binding</keyword>
<keyword evidence="3 10" id="KW-0436">Ligase</keyword>
<dbReference type="InterPro" id="IPR010663">
    <property type="entry name" value="Znf_FPG/IleRS"/>
</dbReference>
<dbReference type="FunFam" id="3.40.50.620:FF:000152">
    <property type="entry name" value="Isoleucine--tRNA ligase"/>
    <property type="match status" value="1"/>
</dbReference>
<evidence type="ECO:0000256" key="9">
    <source>
        <dbReference type="ARBA" id="ARBA00048359"/>
    </source>
</evidence>
<evidence type="ECO:0000259" key="11">
    <source>
        <dbReference type="Pfam" id="PF00133"/>
    </source>
</evidence>
<dbReference type="GO" id="GO:0006428">
    <property type="term" value="P:isoleucyl-tRNA aminoacylation"/>
    <property type="evidence" value="ECO:0007669"/>
    <property type="project" value="UniProtKB-UniRule"/>
</dbReference>
<evidence type="ECO:0000256" key="6">
    <source>
        <dbReference type="ARBA" id="ARBA00022917"/>
    </source>
</evidence>
<dbReference type="NCBIfam" id="TIGR00392">
    <property type="entry name" value="ileS"/>
    <property type="match status" value="1"/>
</dbReference>
<feature type="binding site" evidence="10">
    <location>
        <position position="919"/>
    </location>
    <ligand>
        <name>Zn(2+)</name>
        <dbReference type="ChEBI" id="CHEBI:29105"/>
    </ligand>
</feature>
<evidence type="ECO:0000256" key="5">
    <source>
        <dbReference type="ARBA" id="ARBA00022840"/>
    </source>
</evidence>
<reference evidence="14" key="1">
    <citation type="submission" date="2020-04" db="EMBL/GenBank/DDBJ databases">
        <title>Deep metagenomics examines the oral microbiome during advanced dental caries in children, revealing novel taxa and co-occurrences with host molecules.</title>
        <authorList>
            <person name="Baker J.L."/>
            <person name="Morton J.T."/>
            <person name="Dinis M."/>
            <person name="Alvarez R."/>
            <person name="Tran N.C."/>
            <person name="Knight R."/>
            <person name="Edlund A."/>
        </authorList>
    </citation>
    <scope>NUCLEOTIDE SEQUENCE</scope>
    <source>
        <strain evidence="14">JCVI_32_bin.14</strain>
    </source>
</reference>
<feature type="short sequence motif" description="'KMSKS' region" evidence="10">
    <location>
        <begin position="620"/>
        <end position="624"/>
    </location>
</feature>
<comment type="caution">
    <text evidence="14">The sequence shown here is derived from an EMBL/GenBank/DDBJ whole genome shotgun (WGS) entry which is preliminary data.</text>
</comment>
<feature type="binding site" evidence="10">
    <location>
        <position position="939"/>
    </location>
    <ligand>
        <name>Zn(2+)</name>
        <dbReference type="ChEBI" id="CHEBI:29105"/>
    </ligand>
</feature>
<dbReference type="Pfam" id="PF08264">
    <property type="entry name" value="Anticodon_1"/>
    <property type="match status" value="1"/>
</dbReference>
<dbReference type="Gene3D" id="3.90.740.10">
    <property type="entry name" value="Valyl/Leucyl/Isoleucyl-tRNA synthetase, editing domain"/>
    <property type="match status" value="1"/>
</dbReference>
<comment type="cofactor">
    <cofactor evidence="10">
        <name>Zn(2+)</name>
        <dbReference type="ChEBI" id="CHEBI:29105"/>
    </cofactor>
    <text evidence="10">Binds 1 zinc ion per subunit.</text>
</comment>
<comment type="catalytic activity">
    <reaction evidence="9 10">
        <text>tRNA(Ile) + L-isoleucine + ATP = L-isoleucyl-tRNA(Ile) + AMP + diphosphate</text>
        <dbReference type="Rhea" id="RHEA:11060"/>
        <dbReference type="Rhea" id="RHEA-COMP:9666"/>
        <dbReference type="Rhea" id="RHEA-COMP:9695"/>
        <dbReference type="ChEBI" id="CHEBI:30616"/>
        <dbReference type="ChEBI" id="CHEBI:33019"/>
        <dbReference type="ChEBI" id="CHEBI:58045"/>
        <dbReference type="ChEBI" id="CHEBI:78442"/>
        <dbReference type="ChEBI" id="CHEBI:78528"/>
        <dbReference type="ChEBI" id="CHEBI:456215"/>
        <dbReference type="EC" id="6.1.1.5"/>
    </reaction>
</comment>
<comment type="subcellular location">
    <subcellularLocation>
        <location evidence="10">Cytoplasm</location>
    </subcellularLocation>
</comment>
<comment type="domain">
    <text evidence="10">IleRS has two distinct active sites: one for aminoacylation and one for editing. The misactivated valine is translocated from the active site to the editing site, which sterically excludes the correctly activated isoleucine. The single editing site contains two valyl binding pockets, one specific for each substrate (Val-AMP or Val-tRNA(Ile)).</text>
</comment>
<feature type="binding site" evidence="10">
    <location>
        <position position="623"/>
    </location>
    <ligand>
        <name>ATP</name>
        <dbReference type="ChEBI" id="CHEBI:30616"/>
    </ligand>
</feature>
<comment type="function">
    <text evidence="8 10">Catalyzes the attachment of isoleucine to tRNA(Ile). As IleRS can inadvertently accommodate and process structurally similar amino acids such as valine, to avoid such errors it has two additional distinct tRNA(Ile)-dependent editing activities. One activity is designated as 'pretransfer' editing and involves the hydrolysis of activated Val-AMP. The other activity is designated 'posttransfer' editing and involves deacylation of mischarged Val-tRNA(Ile).</text>
</comment>
<dbReference type="PROSITE" id="PS00178">
    <property type="entry name" value="AA_TRNA_LIGASE_I"/>
    <property type="match status" value="1"/>
</dbReference>
<dbReference type="InterPro" id="IPR009008">
    <property type="entry name" value="Val/Leu/Ile-tRNA-synth_edit"/>
</dbReference>
<dbReference type="SUPFAM" id="SSF47323">
    <property type="entry name" value="Anticodon-binding domain of a subclass of class I aminoacyl-tRNA synthetases"/>
    <property type="match status" value="1"/>
</dbReference>
<evidence type="ECO:0000256" key="3">
    <source>
        <dbReference type="ARBA" id="ARBA00022598"/>
    </source>
</evidence>
<feature type="binding site" evidence="10">
    <location>
        <position position="922"/>
    </location>
    <ligand>
        <name>Zn(2+)</name>
        <dbReference type="ChEBI" id="CHEBI:29105"/>
    </ligand>
</feature>
<dbReference type="GO" id="GO:0004822">
    <property type="term" value="F:isoleucine-tRNA ligase activity"/>
    <property type="evidence" value="ECO:0007669"/>
    <property type="project" value="UniProtKB-UniRule"/>
</dbReference>
<dbReference type="InterPro" id="IPR023585">
    <property type="entry name" value="Ile-tRNA-ligase_type1"/>
</dbReference>
<dbReference type="PANTHER" id="PTHR42765">
    <property type="entry name" value="SOLEUCYL-TRNA SYNTHETASE"/>
    <property type="match status" value="1"/>
</dbReference>
<comment type="subunit">
    <text evidence="10">Monomer.</text>
</comment>
<dbReference type="PRINTS" id="PR00984">
    <property type="entry name" value="TRNASYNTHILE"/>
</dbReference>
<feature type="binding site" evidence="10">
    <location>
        <position position="579"/>
    </location>
    <ligand>
        <name>L-isoleucyl-5'-AMP</name>
        <dbReference type="ChEBI" id="CHEBI:178002"/>
    </ligand>
</feature>
<evidence type="ECO:0000256" key="2">
    <source>
        <dbReference type="ARBA" id="ARBA00022490"/>
    </source>
</evidence>
<dbReference type="GO" id="GO:0005829">
    <property type="term" value="C:cytosol"/>
    <property type="evidence" value="ECO:0007669"/>
    <property type="project" value="TreeGrafter"/>
</dbReference>
<evidence type="ECO:0000256" key="7">
    <source>
        <dbReference type="ARBA" id="ARBA00023146"/>
    </source>
</evidence>
<proteinExistence type="inferred from homology"/>
<dbReference type="Gene3D" id="1.10.10.830">
    <property type="entry name" value="Ile-tRNA synthetase CP2 domain-like"/>
    <property type="match status" value="1"/>
</dbReference>
<dbReference type="CDD" id="cd07960">
    <property type="entry name" value="Anticodon_Ia_Ile_BEm"/>
    <property type="match status" value="1"/>
</dbReference>
<keyword evidence="6 10" id="KW-0648">Protein biosynthesis</keyword>
<dbReference type="InterPro" id="IPR009080">
    <property type="entry name" value="tRNAsynth_Ia_anticodon-bd"/>
</dbReference>
<dbReference type="SUPFAM" id="SSF52374">
    <property type="entry name" value="Nucleotidylyl transferase"/>
    <property type="match status" value="1"/>
</dbReference>
<dbReference type="HAMAP" id="MF_02002">
    <property type="entry name" value="Ile_tRNA_synth_type1"/>
    <property type="match status" value="1"/>
</dbReference>
<sequence length="951" mass="109022">MDYSKTLRLPQTEFPMRGNLPQKEPQFVELWKDKDLYNKRIEKRKKAGAPRFVLHDGPPYANGKIHIGHALNKTLKDIIVRYKYMAGYMANYVPGWDTHGLPIEYAVLKDSGEDRANMSVLELRRKCLEYAKKWIEIQKTDFIRMGVIGDFDNRYVTFDPHLEAKEIEVFGEMARKGYIYKGKKAVYWCPHCETALAEAEIEYKDRKSPSIYVKFPAKNIKGLGPEGVDQSKLFAVIWTTTPWTIPANQYISVNPKFTYVWVHNLHADEYYLMNKELAPAALADCKIENYEFAGREMTGAEWELAEFMHPWASYNRTVYVLEGNHVTLDAGTGCVHTAPGHGVDDFEVYKKYENEGKLKQEVICPVDNKGRMTAEAGSFLEGKTVWEAEGPSISALAHEGMLLGKKSLHHQYAHCWRCKNPVIYRATEQWFASINDFREDALKAVDETRFIPSWGHDRLYNMIRDRQDWCISRQRSWGVPIPAFYCDGCGNYVITPETIESVKEIVEKEGTDAWWAHPAEELLPKDFKCPHCGGSHFHQEKDIMDVWFDSGSTWNGVLKDPHPVWKDTGAAYPCDLYLEGSDQHRGWFHSSLLTSVAVNGCAPYKAVLTHGFTMDGEGRKMSKSVGNVVAPQDIIDKYGADVMRLWISSVDYQGDVRLSDKIVKSMSDVYRKIRNTFRYLLGNLYDFDPKTDSVAYGDMEELDHWALLRLEQVKRTVLKAYEDYEFHVMYHAVHNFCTVDLSSIYLDILKDRLYTEKDDSLLRRSAQTAMYEILTSLVRLVAPVICFTAEEVWQALPNREEREWSVHMADMPAENDRYLDKALEEKWKKRLALRSVVTKALEEARRAKVIGHPLDAEITIYGDGEHLETLKAMEKELADFCLVSQAKISGDLSAAPENAFASEDGTVKVSIAVCTLEKCERCWKRTPDVNSDPKHEHICARCAKVLTEMGE</sequence>
<dbReference type="InterPro" id="IPR014729">
    <property type="entry name" value="Rossmann-like_a/b/a_fold"/>
</dbReference>
<keyword evidence="5 10" id="KW-0067">ATP-binding</keyword>
<dbReference type="GO" id="GO:0002161">
    <property type="term" value="F:aminoacyl-tRNA deacylase activity"/>
    <property type="evidence" value="ECO:0007669"/>
    <property type="project" value="InterPro"/>
</dbReference>
<dbReference type="InterPro" id="IPR033708">
    <property type="entry name" value="Anticodon_Ile_BEm"/>
</dbReference>
<dbReference type="InterPro" id="IPR013155">
    <property type="entry name" value="M/V/L/I-tRNA-synth_anticd-bd"/>
</dbReference>
<comment type="similarity">
    <text evidence="1 10">Belongs to the class-I aminoacyl-tRNA synthetase family. IleS type 1 subfamily.</text>
</comment>
<organism evidence="14 15">
    <name type="scientific">Dialister invisus</name>
    <dbReference type="NCBI Taxonomy" id="218538"/>
    <lineage>
        <taxon>Bacteria</taxon>
        <taxon>Bacillati</taxon>
        <taxon>Bacillota</taxon>
        <taxon>Negativicutes</taxon>
        <taxon>Veillonellales</taxon>
        <taxon>Veillonellaceae</taxon>
        <taxon>Dialister</taxon>
    </lineage>
</organism>
<dbReference type="PANTHER" id="PTHR42765:SF1">
    <property type="entry name" value="ISOLEUCINE--TRNA LIGASE, MITOCHONDRIAL"/>
    <property type="match status" value="1"/>
</dbReference>
<feature type="short sequence motif" description="'HIGH' region" evidence="10">
    <location>
        <begin position="59"/>
        <end position="69"/>
    </location>
</feature>
<dbReference type="GO" id="GO:0000049">
    <property type="term" value="F:tRNA binding"/>
    <property type="evidence" value="ECO:0007669"/>
    <property type="project" value="InterPro"/>
</dbReference>
<dbReference type="InterPro" id="IPR002301">
    <property type="entry name" value="Ile-tRNA-ligase"/>
</dbReference>
<name>A0A930B708_9FIRM</name>
<dbReference type="Pfam" id="PF00133">
    <property type="entry name" value="tRNA-synt_1"/>
    <property type="match status" value="1"/>
</dbReference>